<keyword evidence="7" id="KW-0292">Fruit ripening</keyword>
<dbReference type="CDD" id="cd02176">
    <property type="entry name" value="GH16_XET"/>
    <property type="match status" value="1"/>
</dbReference>
<keyword evidence="4" id="KW-1015">Disulfide bond</keyword>
<comment type="function">
    <text evidence="9">Catalyzes xyloglucan endohydrolysis (XEH) and/or endotransglycosylation (XET). Cleaves and religates xyloglucan polymers, an essential constituent of the primary cell wall, and thereby participates in cell wall construction of growing tissues.</text>
</comment>
<dbReference type="GO" id="GO:0071555">
    <property type="term" value="P:cell wall organization"/>
    <property type="evidence" value="ECO:0007669"/>
    <property type="project" value="UniProtKB-KW"/>
</dbReference>
<dbReference type="PIRSF" id="PIRSF005604">
    <property type="entry name" value="XET"/>
    <property type="match status" value="1"/>
</dbReference>
<feature type="domain" description="GH16" evidence="10">
    <location>
        <begin position="18"/>
        <end position="233"/>
    </location>
</feature>
<evidence type="ECO:0000259" key="10">
    <source>
        <dbReference type="PROSITE" id="PS51762"/>
    </source>
</evidence>
<keyword evidence="12" id="KW-1185">Reference proteome</keyword>
<protein>
    <recommendedName>
        <fullName evidence="9">Xyloglucan endotransglucosylase/hydrolase</fullName>
        <ecNumber evidence="9">2.4.1.207</ecNumber>
    </recommendedName>
</protein>
<comment type="caution">
    <text evidence="11">The sequence shown here is derived from an EMBL/GenBank/DDBJ whole genome shotgun (WGS) entry which is preliminary data.</text>
</comment>
<gene>
    <name evidence="11" type="ORF">HYC85_015575</name>
</gene>
<dbReference type="EMBL" id="JACBKZ010000007">
    <property type="protein sequence ID" value="KAF5945347.1"/>
    <property type="molecule type" value="Genomic_DNA"/>
</dbReference>
<keyword evidence="9" id="KW-0052">Apoplast</keyword>
<keyword evidence="5" id="KW-0325">Glycoprotein</keyword>
<evidence type="ECO:0000256" key="6">
    <source>
        <dbReference type="ARBA" id="ARBA00023295"/>
    </source>
</evidence>
<keyword evidence="9" id="KW-0964">Secreted</keyword>
<name>A0A7J7GY62_CAMSI</name>
<accession>A0A7J7GY62</accession>
<dbReference type="GO" id="GO:0004553">
    <property type="term" value="F:hydrolase activity, hydrolyzing O-glycosyl compounds"/>
    <property type="evidence" value="ECO:0007669"/>
    <property type="project" value="InterPro"/>
</dbReference>
<reference evidence="12" key="1">
    <citation type="journal article" date="2020" name="Nat. Commun.">
        <title>Genome assembly of wild tea tree DASZ reveals pedigree and selection history of tea varieties.</title>
        <authorList>
            <person name="Zhang W."/>
            <person name="Zhang Y."/>
            <person name="Qiu H."/>
            <person name="Guo Y."/>
            <person name="Wan H."/>
            <person name="Zhang X."/>
            <person name="Scossa F."/>
            <person name="Alseekh S."/>
            <person name="Zhang Q."/>
            <person name="Wang P."/>
            <person name="Xu L."/>
            <person name="Schmidt M.H."/>
            <person name="Jia X."/>
            <person name="Li D."/>
            <person name="Zhu A."/>
            <person name="Guo F."/>
            <person name="Chen W."/>
            <person name="Ni D."/>
            <person name="Usadel B."/>
            <person name="Fernie A.R."/>
            <person name="Wen W."/>
        </authorList>
    </citation>
    <scope>NUCLEOTIDE SEQUENCE [LARGE SCALE GENOMIC DNA]</scope>
    <source>
        <strain evidence="12">cv. G240</strain>
    </source>
</reference>
<keyword evidence="9" id="KW-0134">Cell wall</keyword>
<evidence type="ECO:0000256" key="8">
    <source>
        <dbReference type="PIRSR" id="PIRSR005604-1"/>
    </source>
</evidence>
<keyword evidence="2 9" id="KW-0808">Transferase</keyword>
<organism evidence="11 12">
    <name type="scientific">Camellia sinensis</name>
    <name type="common">Tea plant</name>
    <name type="synonym">Thea sinensis</name>
    <dbReference type="NCBI Taxonomy" id="4442"/>
    <lineage>
        <taxon>Eukaryota</taxon>
        <taxon>Viridiplantae</taxon>
        <taxon>Streptophyta</taxon>
        <taxon>Embryophyta</taxon>
        <taxon>Tracheophyta</taxon>
        <taxon>Spermatophyta</taxon>
        <taxon>Magnoliopsida</taxon>
        <taxon>eudicotyledons</taxon>
        <taxon>Gunneridae</taxon>
        <taxon>Pentapetalae</taxon>
        <taxon>asterids</taxon>
        <taxon>Ericales</taxon>
        <taxon>Theaceae</taxon>
        <taxon>Camellia</taxon>
    </lineage>
</organism>
<dbReference type="EC" id="2.4.1.207" evidence="9"/>
<dbReference type="InterPro" id="IPR016455">
    <property type="entry name" value="XTH"/>
</dbReference>
<feature type="signal peptide" evidence="9">
    <location>
        <begin position="1"/>
        <end position="19"/>
    </location>
</feature>
<keyword evidence="9" id="KW-0961">Cell wall biogenesis/degradation</keyword>
<dbReference type="Proteomes" id="UP000593564">
    <property type="component" value="Unassembled WGS sequence"/>
</dbReference>
<dbReference type="InterPro" id="IPR044791">
    <property type="entry name" value="Beta-glucanase/XTH"/>
</dbReference>
<feature type="active site" description="Proton donor" evidence="8">
    <location>
        <position position="122"/>
    </location>
</feature>
<keyword evidence="1" id="KW-0328">Glycosyltransferase</keyword>
<sequence length="311" mass="35259">MALLSHLMFFCMMIVVVSSRGAIYTPPSVPHLTDRFNHVPINQGYSEFFGHSNIHLMSNGSIANLILDNSSGSGLVSRNKYNYGFFSAGIKLPSGFTSGVVIAFYLSNADLFPHNHDEIDIELLGHEKRREWVLQTNVYGNGSVHTGREEKLYLWFDPTQQFHQYSILWNTHHIVFLVDNVPVREFIHSAAISSVYPSKPMSVYATIWDASEWATHGGKYPVNYQYAPFVASFWEIEMEGCILQHPTADSAATSCSRRGFSSLDPVDGEEFAKLSQEQINGLEWATRKFMFYSYCKDTSRYKVLPPECHAN</sequence>
<comment type="similarity">
    <text evidence="9">Belongs to the glycosyl hydrolase 16 family.</text>
</comment>
<feature type="chain" id="PRO_5029940032" description="Xyloglucan endotransglucosylase/hydrolase" evidence="9">
    <location>
        <begin position="20"/>
        <end position="311"/>
    </location>
</feature>
<evidence type="ECO:0000256" key="7">
    <source>
        <dbReference type="ARBA" id="ARBA00033478"/>
    </source>
</evidence>
<dbReference type="SUPFAM" id="SSF49899">
    <property type="entry name" value="Concanavalin A-like lectins/glucanases"/>
    <property type="match status" value="1"/>
</dbReference>
<evidence type="ECO:0000256" key="4">
    <source>
        <dbReference type="ARBA" id="ARBA00023157"/>
    </source>
</evidence>
<dbReference type="GO" id="GO:0016762">
    <property type="term" value="F:xyloglucan:xyloglucosyl transferase activity"/>
    <property type="evidence" value="ECO:0007669"/>
    <property type="project" value="UniProtKB-EC"/>
</dbReference>
<dbReference type="InterPro" id="IPR013320">
    <property type="entry name" value="ConA-like_dom_sf"/>
</dbReference>
<keyword evidence="3 9" id="KW-0378">Hydrolase</keyword>
<evidence type="ECO:0000313" key="12">
    <source>
        <dbReference type="Proteomes" id="UP000593564"/>
    </source>
</evidence>
<evidence type="ECO:0000313" key="11">
    <source>
        <dbReference type="EMBL" id="KAF5945347.1"/>
    </source>
</evidence>
<dbReference type="PROSITE" id="PS51762">
    <property type="entry name" value="GH16_2"/>
    <property type="match status" value="1"/>
</dbReference>
<reference evidence="11 12" key="2">
    <citation type="submission" date="2020-07" db="EMBL/GenBank/DDBJ databases">
        <title>Genome assembly of wild tea tree DASZ reveals pedigree and selection history of tea varieties.</title>
        <authorList>
            <person name="Zhang W."/>
        </authorList>
    </citation>
    <scope>NUCLEOTIDE SEQUENCE [LARGE SCALE GENOMIC DNA]</scope>
    <source>
        <strain evidence="12">cv. G240</strain>
        <tissue evidence="11">Leaf</tissue>
    </source>
</reference>
<proteinExistence type="inferred from homology"/>
<dbReference type="PANTHER" id="PTHR31062">
    <property type="entry name" value="XYLOGLUCAN ENDOTRANSGLUCOSYLASE/HYDROLASE PROTEIN 8-RELATED"/>
    <property type="match status" value="1"/>
</dbReference>
<dbReference type="GO" id="GO:0048046">
    <property type="term" value="C:apoplast"/>
    <property type="evidence" value="ECO:0007669"/>
    <property type="project" value="UniProtKB-SubCell"/>
</dbReference>
<keyword evidence="6 9" id="KW-0326">Glycosidase</keyword>
<dbReference type="Pfam" id="PF00722">
    <property type="entry name" value="Glyco_hydro_16"/>
    <property type="match status" value="1"/>
</dbReference>
<evidence type="ECO:0000256" key="9">
    <source>
        <dbReference type="RuleBase" id="RU361120"/>
    </source>
</evidence>
<dbReference type="InterPro" id="IPR010713">
    <property type="entry name" value="XET_C"/>
</dbReference>
<evidence type="ECO:0000256" key="2">
    <source>
        <dbReference type="ARBA" id="ARBA00022679"/>
    </source>
</evidence>
<dbReference type="Gene3D" id="2.60.120.200">
    <property type="match status" value="1"/>
</dbReference>
<keyword evidence="9" id="KW-0732">Signal</keyword>
<comment type="subcellular location">
    <subcellularLocation>
        <location evidence="9">Secreted</location>
        <location evidence="9">Cell wall</location>
    </subcellularLocation>
    <subcellularLocation>
        <location evidence="9">Secreted</location>
        <location evidence="9">Extracellular space</location>
        <location evidence="9">Apoplast</location>
    </subcellularLocation>
</comment>
<evidence type="ECO:0000256" key="5">
    <source>
        <dbReference type="ARBA" id="ARBA00023180"/>
    </source>
</evidence>
<feature type="active site" description="Nucleophile" evidence="8">
    <location>
        <position position="118"/>
    </location>
</feature>
<dbReference type="GO" id="GO:0042546">
    <property type="term" value="P:cell wall biogenesis"/>
    <property type="evidence" value="ECO:0007669"/>
    <property type="project" value="InterPro"/>
</dbReference>
<dbReference type="AlphaFoldDB" id="A0A7J7GY62"/>
<comment type="PTM">
    <text evidence="9">Contains at least one intrachain disulfide bond essential for its enzymatic activity.</text>
</comment>
<dbReference type="GO" id="GO:0009835">
    <property type="term" value="P:fruit ripening"/>
    <property type="evidence" value="ECO:0007669"/>
    <property type="project" value="UniProtKB-KW"/>
</dbReference>
<evidence type="ECO:0000256" key="3">
    <source>
        <dbReference type="ARBA" id="ARBA00022801"/>
    </source>
</evidence>
<dbReference type="Pfam" id="PF06955">
    <property type="entry name" value="XET_C"/>
    <property type="match status" value="1"/>
</dbReference>
<dbReference type="InterPro" id="IPR000757">
    <property type="entry name" value="Beta-glucanase-like"/>
</dbReference>
<dbReference type="GO" id="GO:0010411">
    <property type="term" value="P:xyloglucan metabolic process"/>
    <property type="evidence" value="ECO:0007669"/>
    <property type="project" value="InterPro"/>
</dbReference>
<evidence type="ECO:0000256" key="1">
    <source>
        <dbReference type="ARBA" id="ARBA00022676"/>
    </source>
</evidence>